<gene>
    <name evidence="2" type="ORF">ANCCAN_00731</name>
</gene>
<sequence>MARPRSARNKDTICKLPGKWSKVRLKQWWLGTLHADLKHVGAQPNQAHGGAKWRQNIRKADLANERDKR</sequence>
<protein>
    <submittedName>
        <fullName evidence="2">Uncharacterized protein</fullName>
    </submittedName>
</protein>
<feature type="compositionally biased region" description="Basic and acidic residues" evidence="1">
    <location>
        <begin position="58"/>
        <end position="69"/>
    </location>
</feature>
<feature type="region of interest" description="Disordered" evidence="1">
    <location>
        <begin position="43"/>
        <end position="69"/>
    </location>
</feature>
<reference evidence="2 3" key="1">
    <citation type="submission" date="2014-10" db="EMBL/GenBank/DDBJ databases">
        <title>Draft genome of the hookworm Ancylostoma caninum.</title>
        <authorList>
            <person name="Mitreva M."/>
        </authorList>
    </citation>
    <scope>NUCLEOTIDE SEQUENCE [LARGE SCALE GENOMIC DNA]</scope>
    <source>
        <strain evidence="2 3">Baltimore</strain>
    </source>
</reference>
<dbReference type="AlphaFoldDB" id="A0A368HCX9"/>
<accession>A0A368HCX9</accession>
<evidence type="ECO:0000256" key="1">
    <source>
        <dbReference type="SAM" id="MobiDB-lite"/>
    </source>
</evidence>
<proteinExistence type="predicted"/>
<dbReference type="Proteomes" id="UP000252519">
    <property type="component" value="Unassembled WGS sequence"/>
</dbReference>
<keyword evidence="3" id="KW-1185">Reference proteome</keyword>
<evidence type="ECO:0000313" key="2">
    <source>
        <dbReference type="EMBL" id="RCN53177.1"/>
    </source>
</evidence>
<dbReference type="EMBL" id="JOJR01000003">
    <property type="protein sequence ID" value="RCN53177.1"/>
    <property type="molecule type" value="Genomic_DNA"/>
</dbReference>
<dbReference type="OrthoDB" id="5848222at2759"/>
<evidence type="ECO:0000313" key="3">
    <source>
        <dbReference type="Proteomes" id="UP000252519"/>
    </source>
</evidence>
<dbReference type="STRING" id="29170.A0A368HCX9"/>
<name>A0A368HCX9_ANCCA</name>
<organism evidence="2 3">
    <name type="scientific">Ancylostoma caninum</name>
    <name type="common">Dog hookworm</name>
    <dbReference type="NCBI Taxonomy" id="29170"/>
    <lineage>
        <taxon>Eukaryota</taxon>
        <taxon>Metazoa</taxon>
        <taxon>Ecdysozoa</taxon>
        <taxon>Nematoda</taxon>
        <taxon>Chromadorea</taxon>
        <taxon>Rhabditida</taxon>
        <taxon>Rhabditina</taxon>
        <taxon>Rhabditomorpha</taxon>
        <taxon>Strongyloidea</taxon>
        <taxon>Ancylostomatidae</taxon>
        <taxon>Ancylostomatinae</taxon>
        <taxon>Ancylostoma</taxon>
    </lineage>
</organism>
<comment type="caution">
    <text evidence="2">The sequence shown here is derived from an EMBL/GenBank/DDBJ whole genome shotgun (WGS) entry which is preliminary data.</text>
</comment>